<dbReference type="AlphaFoldDB" id="A0A328C5D1"/>
<dbReference type="PIRSF" id="PIRSF500134">
    <property type="entry name" value="UDPglc_DH_bac"/>
    <property type="match status" value="1"/>
</dbReference>
<dbReference type="InterPro" id="IPR014026">
    <property type="entry name" value="UDP-Glc/GDP-Man_DH_dimer"/>
</dbReference>
<dbReference type="InterPro" id="IPR036291">
    <property type="entry name" value="NAD(P)-bd_dom_sf"/>
</dbReference>
<comment type="caution">
    <text evidence="12">The sequence shown here is derived from an EMBL/GenBank/DDBJ whole genome shotgun (WGS) entry which is preliminary data.</text>
</comment>
<dbReference type="NCBIfam" id="TIGR03026">
    <property type="entry name" value="NDP-sugDHase"/>
    <property type="match status" value="1"/>
</dbReference>
<comment type="similarity">
    <text evidence="2 7">Belongs to the UDP-glucose/GDP-mannose dehydrogenase family.</text>
</comment>
<dbReference type="GO" id="GO:0006065">
    <property type="term" value="P:UDP-glucuronate biosynthetic process"/>
    <property type="evidence" value="ECO:0007669"/>
    <property type="project" value="UniProtKB-UniPathway"/>
</dbReference>
<dbReference type="RefSeq" id="WP_111731108.1">
    <property type="nucleotide sequence ID" value="NZ_QHKO01000010.1"/>
</dbReference>
<protein>
    <recommendedName>
        <fullName evidence="3 7">UDP-glucose 6-dehydrogenase</fullName>
        <ecNumber evidence="3 7">1.1.1.22</ecNumber>
    </recommendedName>
</protein>
<evidence type="ECO:0000256" key="9">
    <source>
        <dbReference type="PIRSR" id="PIRSR500134-2"/>
    </source>
</evidence>
<evidence type="ECO:0000313" key="12">
    <source>
        <dbReference type="EMBL" id="RAL20512.1"/>
    </source>
</evidence>
<dbReference type="UniPathway" id="UPA00038">
    <property type="reaction ID" value="UER00491"/>
</dbReference>
<dbReference type="Pfam" id="PF00984">
    <property type="entry name" value="UDPG_MGDP_dh"/>
    <property type="match status" value="1"/>
</dbReference>
<dbReference type="GO" id="GO:0000271">
    <property type="term" value="P:polysaccharide biosynthetic process"/>
    <property type="evidence" value="ECO:0007669"/>
    <property type="project" value="InterPro"/>
</dbReference>
<dbReference type="InterPro" id="IPR017476">
    <property type="entry name" value="UDP-Glc/GDP-Man"/>
</dbReference>
<dbReference type="PANTHER" id="PTHR43750">
    <property type="entry name" value="UDP-GLUCOSE 6-DEHYDROGENASE TUAD"/>
    <property type="match status" value="1"/>
</dbReference>
<dbReference type="Gene3D" id="3.40.50.720">
    <property type="entry name" value="NAD(P)-binding Rossmann-like Domain"/>
    <property type="match status" value="2"/>
</dbReference>
<dbReference type="EC" id="1.1.1.22" evidence="3 7"/>
<dbReference type="SMART" id="SM00984">
    <property type="entry name" value="UDPG_MGDP_dh_C"/>
    <property type="match status" value="1"/>
</dbReference>
<dbReference type="Gene3D" id="1.20.5.100">
    <property type="entry name" value="Cytochrome c1, transmembrane anchor, C-terminal"/>
    <property type="match status" value="1"/>
</dbReference>
<feature type="active site" description="Nucleophile" evidence="8">
    <location>
        <position position="266"/>
    </location>
</feature>
<evidence type="ECO:0000256" key="8">
    <source>
        <dbReference type="PIRSR" id="PIRSR500134-1"/>
    </source>
</evidence>
<evidence type="ECO:0000256" key="10">
    <source>
        <dbReference type="PIRSR" id="PIRSR500134-3"/>
    </source>
</evidence>
<dbReference type="InterPro" id="IPR036220">
    <property type="entry name" value="UDP-Glc/GDP-Man_DH_C_sf"/>
</dbReference>
<feature type="binding site" evidence="10">
    <location>
        <position position="334"/>
    </location>
    <ligand>
        <name>NAD(+)</name>
        <dbReference type="ChEBI" id="CHEBI:57540"/>
    </ligand>
</feature>
<evidence type="ECO:0000259" key="11">
    <source>
        <dbReference type="SMART" id="SM00984"/>
    </source>
</evidence>
<dbReference type="OrthoDB" id="9803238at2"/>
<name>A0A328C5D1_9DELT</name>
<feature type="binding site" evidence="10">
    <location>
        <position position="121"/>
    </location>
    <ligand>
        <name>NAD(+)</name>
        <dbReference type="ChEBI" id="CHEBI:57540"/>
    </ligand>
</feature>
<dbReference type="InterPro" id="IPR001732">
    <property type="entry name" value="UDP-Glc/GDP-Man_DH_N"/>
</dbReference>
<dbReference type="Proteomes" id="UP000249169">
    <property type="component" value="Unassembled WGS sequence"/>
</dbReference>
<evidence type="ECO:0000256" key="5">
    <source>
        <dbReference type="ARBA" id="ARBA00023027"/>
    </source>
</evidence>
<feature type="binding site" evidence="10">
    <location>
        <position position="30"/>
    </location>
    <ligand>
        <name>NAD(+)</name>
        <dbReference type="ChEBI" id="CHEBI:57540"/>
    </ligand>
</feature>
<feature type="binding site" evidence="9">
    <location>
        <position position="210"/>
    </location>
    <ligand>
        <name>substrate</name>
    </ligand>
</feature>
<keyword evidence="4 7" id="KW-0560">Oxidoreductase</keyword>
<evidence type="ECO:0000256" key="4">
    <source>
        <dbReference type="ARBA" id="ARBA00023002"/>
    </source>
</evidence>
<sequence length="464" mass="51560">MNLTIIGTGYVGLVTGTCFAEMGNQVTCVDVDAQKVALLRQARSPIFEPGLEEMLARNIEAKRLRFTTSLKEACQQSDLFFIAVGTPPDQDGSADLQHVLQVARQLGEFLERDAVVVDKSTVPVGTAQMVKETIEHHLEHRGADLTIEVVSNPEFLKEGAAIQDFMKPNRVIIGTESPGARERLAELYAPFNRNHQRLLFMGTRDAEMTKYAANAMLATKISFMNEIAHLCEELGVDVEHVRQGIGSDERIGYHFIYPGCGYGGSCFPKDVRALSQMARQRGLEPKILDAVEARNRAQKERLAQKIVARYGEDLRQLSFGLWGLAFKPGTDDLREAPSRALLEQLIARGARIQAYDPVAMEAARAQFPPSWFDDQHLMLAEHQYAALEGVDALILVTEWKPFRHPDLAAMGRLMRHRVVFDGRNQYDPHQLAAAGFEYDAIGRGTYVTDAALMIPAGSGPEQPR</sequence>
<comment type="catalytic activity">
    <reaction evidence="6 7">
        <text>UDP-alpha-D-glucose + 2 NAD(+) + H2O = UDP-alpha-D-glucuronate + 2 NADH + 3 H(+)</text>
        <dbReference type="Rhea" id="RHEA:23596"/>
        <dbReference type="ChEBI" id="CHEBI:15377"/>
        <dbReference type="ChEBI" id="CHEBI:15378"/>
        <dbReference type="ChEBI" id="CHEBI:57540"/>
        <dbReference type="ChEBI" id="CHEBI:57945"/>
        <dbReference type="ChEBI" id="CHEBI:58052"/>
        <dbReference type="ChEBI" id="CHEBI:58885"/>
        <dbReference type="EC" id="1.1.1.22"/>
    </reaction>
</comment>
<dbReference type="EMBL" id="QHKO01000010">
    <property type="protein sequence ID" value="RAL20512.1"/>
    <property type="molecule type" value="Genomic_DNA"/>
</dbReference>
<dbReference type="GO" id="GO:0051287">
    <property type="term" value="F:NAD binding"/>
    <property type="evidence" value="ECO:0007669"/>
    <property type="project" value="InterPro"/>
</dbReference>
<dbReference type="SUPFAM" id="SSF51735">
    <property type="entry name" value="NAD(P)-binding Rossmann-fold domains"/>
    <property type="match status" value="1"/>
</dbReference>
<evidence type="ECO:0000256" key="1">
    <source>
        <dbReference type="ARBA" id="ARBA00004701"/>
    </source>
</evidence>
<feature type="binding site" evidence="9">
    <location>
        <begin position="155"/>
        <end position="158"/>
    </location>
    <ligand>
        <name>substrate</name>
    </ligand>
</feature>
<feature type="domain" description="UDP-glucose/GDP-mannose dehydrogenase C-terminal" evidence="11">
    <location>
        <begin position="320"/>
        <end position="428"/>
    </location>
</feature>
<organism evidence="12 13">
    <name type="scientific">Lujinxingia litoralis</name>
    <dbReference type="NCBI Taxonomy" id="2211119"/>
    <lineage>
        <taxon>Bacteria</taxon>
        <taxon>Deltaproteobacteria</taxon>
        <taxon>Bradymonadales</taxon>
        <taxon>Lujinxingiaceae</taxon>
        <taxon>Lujinxingia</taxon>
    </lineage>
</organism>
<dbReference type="Pfam" id="PF03720">
    <property type="entry name" value="UDPG_MGDP_dh_C"/>
    <property type="match status" value="1"/>
</dbReference>
<dbReference type="InterPro" id="IPR028357">
    <property type="entry name" value="UDPglc_DH_bac"/>
</dbReference>
<feature type="binding site" evidence="10">
    <location>
        <position position="269"/>
    </location>
    <ligand>
        <name>NAD(+)</name>
        <dbReference type="ChEBI" id="CHEBI:57540"/>
    </ligand>
</feature>
<evidence type="ECO:0000256" key="3">
    <source>
        <dbReference type="ARBA" id="ARBA00012954"/>
    </source>
</evidence>
<evidence type="ECO:0000313" key="13">
    <source>
        <dbReference type="Proteomes" id="UP000249169"/>
    </source>
</evidence>
<dbReference type="InterPro" id="IPR008927">
    <property type="entry name" value="6-PGluconate_DH-like_C_sf"/>
</dbReference>
<comment type="pathway">
    <text evidence="1">Nucleotide-sugar biosynthesis; UDP-alpha-D-glucuronate biosynthesis; UDP-alpha-D-glucuronate from UDP-alpha-D-glucose: step 1/1.</text>
</comment>
<evidence type="ECO:0000256" key="7">
    <source>
        <dbReference type="PIRNR" id="PIRNR000124"/>
    </source>
</evidence>
<feature type="binding site" evidence="10">
    <location>
        <position position="35"/>
    </location>
    <ligand>
        <name>NAD(+)</name>
        <dbReference type="ChEBI" id="CHEBI:57540"/>
    </ligand>
</feature>
<dbReference type="InterPro" id="IPR014027">
    <property type="entry name" value="UDP-Glc/GDP-Man_DH_C"/>
</dbReference>
<dbReference type="PIRSF" id="PIRSF000124">
    <property type="entry name" value="UDPglc_GDPman_dh"/>
    <property type="match status" value="1"/>
</dbReference>
<keyword evidence="13" id="KW-1185">Reference proteome</keyword>
<evidence type="ECO:0000256" key="6">
    <source>
        <dbReference type="ARBA" id="ARBA00047473"/>
    </source>
</evidence>
<feature type="binding site" evidence="9">
    <location>
        <position position="263"/>
    </location>
    <ligand>
        <name>substrate</name>
    </ligand>
</feature>
<dbReference type="SUPFAM" id="SSF48179">
    <property type="entry name" value="6-phosphogluconate dehydrogenase C-terminal domain-like"/>
    <property type="match status" value="1"/>
</dbReference>
<dbReference type="Pfam" id="PF03721">
    <property type="entry name" value="UDPG_MGDP_dh_N"/>
    <property type="match status" value="1"/>
</dbReference>
<dbReference type="GO" id="GO:0003979">
    <property type="term" value="F:UDP-glucose 6-dehydrogenase activity"/>
    <property type="evidence" value="ECO:0007669"/>
    <property type="project" value="UniProtKB-EC"/>
</dbReference>
<feature type="binding site" evidence="10">
    <location>
        <position position="86"/>
    </location>
    <ligand>
        <name>NAD(+)</name>
        <dbReference type="ChEBI" id="CHEBI:57540"/>
    </ligand>
</feature>
<dbReference type="SUPFAM" id="SSF52413">
    <property type="entry name" value="UDP-glucose/GDP-mannose dehydrogenase C-terminal domain"/>
    <property type="match status" value="1"/>
</dbReference>
<dbReference type="PANTHER" id="PTHR43750:SF3">
    <property type="entry name" value="UDP-GLUCOSE 6-DEHYDROGENASE TUAD"/>
    <property type="match status" value="1"/>
</dbReference>
<feature type="binding site" evidence="10">
    <location>
        <position position="158"/>
    </location>
    <ligand>
        <name>NAD(+)</name>
        <dbReference type="ChEBI" id="CHEBI:57540"/>
    </ligand>
</feature>
<evidence type="ECO:0000256" key="2">
    <source>
        <dbReference type="ARBA" id="ARBA00006601"/>
    </source>
</evidence>
<gene>
    <name evidence="12" type="ORF">DL240_17075</name>
</gene>
<feature type="binding site" evidence="9">
    <location>
        <begin position="255"/>
        <end position="259"/>
    </location>
    <ligand>
        <name>substrate</name>
    </ligand>
</feature>
<proteinExistence type="inferred from homology"/>
<keyword evidence="5 7" id="KW-0520">NAD</keyword>
<feature type="binding site" evidence="9">
    <location>
        <position position="327"/>
    </location>
    <ligand>
        <name>substrate</name>
    </ligand>
</feature>
<accession>A0A328C5D1</accession>
<reference evidence="12 13" key="1">
    <citation type="submission" date="2018-05" db="EMBL/GenBank/DDBJ databases">
        <title>Lujinxingia marina gen. nov. sp. nov., a new facultative anaerobic member of the class Deltaproteobacteria, and proposal of Lujinxingaceae fam. nov.</title>
        <authorList>
            <person name="Li C.-M."/>
        </authorList>
    </citation>
    <scope>NUCLEOTIDE SEQUENCE [LARGE SCALE GENOMIC DNA]</scope>
    <source>
        <strain evidence="12 13">B210</strain>
    </source>
</reference>